<dbReference type="Pfam" id="PF01066">
    <property type="entry name" value="CDP-OH_P_transf"/>
    <property type="match status" value="1"/>
</dbReference>
<dbReference type="InterPro" id="IPR050324">
    <property type="entry name" value="CDP-alcohol_PTase-I"/>
</dbReference>
<evidence type="ECO:0000256" key="10">
    <source>
        <dbReference type="ARBA" id="ARBA00039001"/>
    </source>
</evidence>
<dbReference type="WBParaSite" id="GPUH_0001473301-mRNA-1">
    <property type="protein sequence ID" value="GPUH_0001473301-mRNA-1"/>
    <property type="gene ID" value="GPUH_0001473301"/>
</dbReference>
<keyword evidence="8" id="KW-0594">Phospholipid biosynthesis</keyword>
<evidence type="ECO:0000256" key="7">
    <source>
        <dbReference type="ARBA" id="ARBA00023136"/>
    </source>
</evidence>
<evidence type="ECO:0000256" key="1">
    <source>
        <dbReference type="ARBA" id="ARBA00004141"/>
    </source>
</evidence>
<evidence type="ECO:0000256" key="3">
    <source>
        <dbReference type="ARBA" id="ARBA00022679"/>
    </source>
</evidence>
<dbReference type="AlphaFoldDB" id="A0A183E173"/>
<evidence type="ECO:0000256" key="4">
    <source>
        <dbReference type="ARBA" id="ARBA00022692"/>
    </source>
</evidence>
<proteinExistence type="predicted"/>
<dbReference type="Gene3D" id="1.20.120.1760">
    <property type="match status" value="1"/>
</dbReference>
<reference evidence="13 14" key="2">
    <citation type="submission" date="2018-11" db="EMBL/GenBank/DDBJ databases">
        <authorList>
            <consortium name="Pathogen Informatics"/>
        </authorList>
    </citation>
    <scope>NUCLEOTIDE SEQUENCE [LARGE SCALE GENOMIC DNA]</scope>
</reference>
<dbReference type="GO" id="GO:0043337">
    <property type="term" value="F:cardiolipin synthase (CMP-forming)"/>
    <property type="evidence" value="ECO:0007669"/>
    <property type="project" value="UniProtKB-EC"/>
</dbReference>
<dbReference type="OrthoDB" id="10020554at2759"/>
<dbReference type="GO" id="GO:0016020">
    <property type="term" value="C:membrane"/>
    <property type="evidence" value="ECO:0007669"/>
    <property type="project" value="UniProtKB-SubCell"/>
</dbReference>
<protein>
    <recommendedName>
        <fullName evidence="10">cardiolipin synthase (CMP-forming)</fullName>
        <ecNumber evidence="10">2.7.8.41</ecNumber>
    </recommendedName>
</protein>
<feature type="transmembrane region" description="Helical" evidence="12">
    <location>
        <begin position="157"/>
        <end position="175"/>
    </location>
</feature>
<dbReference type="EMBL" id="UYRT01081578">
    <property type="protein sequence ID" value="VDN24650.1"/>
    <property type="molecule type" value="Genomic_DNA"/>
</dbReference>
<keyword evidence="14" id="KW-1185">Reference proteome</keyword>
<comment type="catalytic activity">
    <reaction evidence="11">
        <text>a CDP-1,2-diacyl-sn-glycerol + a 1,2-diacyl-sn-glycero-3-phospho-(1'-sn-glycerol) = a cardiolipin + CMP + H(+)</text>
        <dbReference type="Rhea" id="RHEA:32931"/>
        <dbReference type="ChEBI" id="CHEBI:15378"/>
        <dbReference type="ChEBI" id="CHEBI:58332"/>
        <dbReference type="ChEBI" id="CHEBI:60377"/>
        <dbReference type="ChEBI" id="CHEBI:62237"/>
        <dbReference type="ChEBI" id="CHEBI:64716"/>
        <dbReference type="EC" id="2.7.8.41"/>
    </reaction>
</comment>
<sequence length="259" mass="28411">MVVQFQVSVAVAWYVPGDDHFVTRSIGSGGAGIRRAAAARQLLSHLQEVVCGRFGTDKSAEQYICPSISWTCHHFRIGLTPVTGYLVLNESYLFACAAFAVAGITDLLDGYIARNFRDQKSLLGSIIDPFADKLLIMTLFVTLTYVNLIPWPLTALVVLRDVLLIIGAALTRYRTMERPVTLFRFFNASISPLQVTPTVVSKLNTTLQMVIVSGSLLAPVIGFEGHPVLNTLYIATAVTTLYSGLQYARLSRIKPAKKN</sequence>
<reference evidence="15" key="1">
    <citation type="submission" date="2016-06" db="UniProtKB">
        <authorList>
            <consortium name="WormBaseParasite"/>
        </authorList>
    </citation>
    <scope>IDENTIFICATION</scope>
</reference>
<evidence type="ECO:0000313" key="13">
    <source>
        <dbReference type="EMBL" id="VDN24650.1"/>
    </source>
</evidence>
<keyword evidence="6" id="KW-0443">Lipid metabolism</keyword>
<dbReference type="EC" id="2.7.8.41" evidence="10"/>
<dbReference type="PANTHER" id="PTHR14269">
    <property type="entry name" value="CDP-DIACYLGLYCEROL--GLYCEROL-3-PHOSPHATE 3-PHOSPHATIDYLTRANSFERASE-RELATED"/>
    <property type="match status" value="1"/>
</dbReference>
<evidence type="ECO:0000256" key="9">
    <source>
        <dbReference type="ARBA" id="ARBA00023264"/>
    </source>
</evidence>
<evidence type="ECO:0000256" key="2">
    <source>
        <dbReference type="ARBA" id="ARBA00022516"/>
    </source>
</evidence>
<feature type="transmembrane region" description="Helical" evidence="12">
    <location>
        <begin position="92"/>
        <end position="113"/>
    </location>
</feature>
<evidence type="ECO:0000313" key="15">
    <source>
        <dbReference type="WBParaSite" id="GPUH_0001473301-mRNA-1"/>
    </source>
</evidence>
<dbReference type="GO" id="GO:0032049">
    <property type="term" value="P:cardiolipin biosynthetic process"/>
    <property type="evidence" value="ECO:0007669"/>
    <property type="project" value="TreeGrafter"/>
</dbReference>
<dbReference type="InterPro" id="IPR043130">
    <property type="entry name" value="CDP-OH_PTrfase_TM_dom"/>
</dbReference>
<dbReference type="InterPro" id="IPR000462">
    <property type="entry name" value="CDP-OH_P_trans"/>
</dbReference>
<name>A0A183E173_9BILA</name>
<dbReference type="Proteomes" id="UP000271098">
    <property type="component" value="Unassembled WGS sequence"/>
</dbReference>
<keyword evidence="2" id="KW-0444">Lipid biosynthesis</keyword>
<gene>
    <name evidence="13" type="ORF">GPUH_LOCUS14715</name>
</gene>
<evidence type="ECO:0000256" key="12">
    <source>
        <dbReference type="SAM" id="Phobius"/>
    </source>
</evidence>
<evidence type="ECO:0000313" key="14">
    <source>
        <dbReference type="Proteomes" id="UP000271098"/>
    </source>
</evidence>
<evidence type="ECO:0000256" key="8">
    <source>
        <dbReference type="ARBA" id="ARBA00023209"/>
    </source>
</evidence>
<evidence type="ECO:0000256" key="6">
    <source>
        <dbReference type="ARBA" id="ARBA00023098"/>
    </source>
</evidence>
<evidence type="ECO:0000256" key="11">
    <source>
        <dbReference type="ARBA" id="ARBA00047433"/>
    </source>
</evidence>
<comment type="subcellular location">
    <subcellularLocation>
        <location evidence="1">Membrane</location>
        <topology evidence="1">Multi-pass membrane protein</topology>
    </subcellularLocation>
</comment>
<keyword evidence="5 12" id="KW-1133">Transmembrane helix</keyword>
<evidence type="ECO:0000256" key="5">
    <source>
        <dbReference type="ARBA" id="ARBA00022989"/>
    </source>
</evidence>
<accession>A0A183E173</accession>
<organism evidence="15">
    <name type="scientific">Gongylonema pulchrum</name>
    <dbReference type="NCBI Taxonomy" id="637853"/>
    <lineage>
        <taxon>Eukaryota</taxon>
        <taxon>Metazoa</taxon>
        <taxon>Ecdysozoa</taxon>
        <taxon>Nematoda</taxon>
        <taxon>Chromadorea</taxon>
        <taxon>Rhabditida</taxon>
        <taxon>Spirurina</taxon>
        <taxon>Spiruromorpha</taxon>
        <taxon>Spiruroidea</taxon>
        <taxon>Gongylonematidae</taxon>
        <taxon>Gongylonema</taxon>
    </lineage>
</organism>
<keyword evidence="9" id="KW-1208">Phospholipid metabolism</keyword>
<keyword evidence="3" id="KW-0808">Transferase</keyword>
<keyword evidence="7 12" id="KW-0472">Membrane</keyword>
<dbReference type="PANTHER" id="PTHR14269:SF60">
    <property type="entry name" value="CARDIOLIPIN SYNTHASE (CMP-FORMING)"/>
    <property type="match status" value="1"/>
</dbReference>
<keyword evidence="4 12" id="KW-0812">Transmembrane</keyword>
<dbReference type="GO" id="GO:0005739">
    <property type="term" value="C:mitochondrion"/>
    <property type="evidence" value="ECO:0007669"/>
    <property type="project" value="TreeGrafter"/>
</dbReference>